<dbReference type="KEGG" id="ahs:AHALO_2617"/>
<comment type="caution">
    <text evidence="1">The sequence shown here is derived from an EMBL/GenBank/DDBJ whole genome shotgun (WGS) entry which is preliminary data.</text>
</comment>
<dbReference type="OrthoDB" id="8400810at2"/>
<accession>A0A2N1J094</accession>
<keyword evidence="2" id="KW-1185">Reference proteome</keyword>
<dbReference type="EMBL" id="NXIF01000051">
    <property type="protein sequence ID" value="PKI79914.1"/>
    <property type="molecule type" value="Genomic_DNA"/>
</dbReference>
<evidence type="ECO:0008006" key="3">
    <source>
        <dbReference type="Google" id="ProtNLM"/>
    </source>
</evidence>
<dbReference type="Proteomes" id="UP000233248">
    <property type="component" value="Unassembled WGS sequence"/>
</dbReference>
<sequence>MKRREFLVTTSLFCTSISANTDTFFDTKDSLSWLIIKNVLEILFPKTQHMPSASEFGAIDYLLQNKNHKTFNKQDLHYLLQGAKDFNSSFPIFLKATIDKKNKIIKEVSQNSYGQSWLSFLIYYGLEAMLSDPIYGGNKNMLAYKALKFQAGQPRPKVKYGKSNGI</sequence>
<name>A0A2N1J094_9BACT</name>
<dbReference type="RefSeq" id="WP_101185730.1">
    <property type="nucleotide sequence ID" value="NZ_CP031218.1"/>
</dbReference>
<evidence type="ECO:0000313" key="1">
    <source>
        <dbReference type="EMBL" id="PKI79914.1"/>
    </source>
</evidence>
<organism evidence="1 2">
    <name type="scientific">Malaciobacter halophilus</name>
    <dbReference type="NCBI Taxonomy" id="197482"/>
    <lineage>
        <taxon>Bacteria</taxon>
        <taxon>Pseudomonadati</taxon>
        <taxon>Campylobacterota</taxon>
        <taxon>Epsilonproteobacteria</taxon>
        <taxon>Campylobacterales</taxon>
        <taxon>Arcobacteraceae</taxon>
        <taxon>Malaciobacter</taxon>
    </lineage>
</organism>
<dbReference type="AlphaFoldDB" id="A0A2N1J094"/>
<proteinExistence type="predicted"/>
<protein>
    <recommendedName>
        <fullName evidence="3">Gluconate 2-dehydrogenase subunit 3 family protein</fullName>
    </recommendedName>
</protein>
<reference evidence="1 2" key="1">
    <citation type="submission" date="2017-09" db="EMBL/GenBank/DDBJ databases">
        <title>Genomics of the genus Arcobacter.</title>
        <authorList>
            <person name="Perez-Cataluna A."/>
            <person name="Figueras M.J."/>
            <person name="Salas-Masso N."/>
        </authorList>
    </citation>
    <scope>NUCLEOTIDE SEQUENCE [LARGE SCALE GENOMIC DNA]</scope>
    <source>
        <strain evidence="1 2">DSM 18005</strain>
    </source>
</reference>
<gene>
    <name evidence="1" type="ORF">CP960_12020</name>
</gene>
<evidence type="ECO:0000313" key="2">
    <source>
        <dbReference type="Proteomes" id="UP000233248"/>
    </source>
</evidence>